<reference evidence="3 4" key="1">
    <citation type="submission" date="2016-12" db="EMBL/GenBank/DDBJ databases">
        <title>The new phylogeny of genus Mycobacterium.</title>
        <authorList>
            <person name="Tortoli E."/>
            <person name="Trovato A."/>
            <person name="Cirillo D.M."/>
        </authorList>
    </citation>
    <scope>NUCLEOTIDE SEQUENCE [LARGE SCALE GENOMIC DNA]</scope>
    <source>
        <strain evidence="3 4">DSM 45454</strain>
    </source>
</reference>
<proteinExistence type="predicted"/>
<dbReference type="EMBL" id="MVHC01000005">
    <property type="protein sequence ID" value="OQZ97957.1"/>
    <property type="molecule type" value="Genomic_DNA"/>
</dbReference>
<organism evidence="3 4">
    <name type="scientific">Mycolicibacter algericus DSM 45454</name>
    <dbReference type="NCBI Taxonomy" id="723879"/>
    <lineage>
        <taxon>Bacteria</taxon>
        <taxon>Bacillati</taxon>
        <taxon>Actinomycetota</taxon>
        <taxon>Actinomycetes</taxon>
        <taxon>Mycobacteriales</taxon>
        <taxon>Mycobacteriaceae</taxon>
        <taxon>Mycolicibacter</taxon>
    </lineage>
</organism>
<evidence type="ECO:0000256" key="2">
    <source>
        <dbReference type="SAM" id="Phobius"/>
    </source>
</evidence>
<gene>
    <name evidence="3" type="ORF">BST10_07220</name>
</gene>
<evidence type="ECO:0000313" key="3">
    <source>
        <dbReference type="EMBL" id="OQZ97957.1"/>
    </source>
</evidence>
<keyword evidence="2" id="KW-0472">Membrane</keyword>
<evidence type="ECO:0000256" key="1">
    <source>
        <dbReference type="SAM" id="MobiDB-lite"/>
    </source>
</evidence>
<keyword evidence="4" id="KW-1185">Reference proteome</keyword>
<name>A0ABX3RW26_MYCAL</name>
<feature type="transmembrane region" description="Helical" evidence="2">
    <location>
        <begin position="51"/>
        <end position="74"/>
    </location>
</feature>
<accession>A0ABX3RW26</accession>
<feature type="compositionally biased region" description="Pro residues" evidence="1">
    <location>
        <begin position="94"/>
        <end position="108"/>
    </location>
</feature>
<feature type="transmembrane region" description="Helical" evidence="2">
    <location>
        <begin position="22"/>
        <end position="45"/>
    </location>
</feature>
<comment type="caution">
    <text evidence="3">The sequence shown here is derived from an EMBL/GenBank/DDBJ whole genome shotgun (WGS) entry which is preliminary data.</text>
</comment>
<keyword evidence="2" id="KW-1133">Transmembrane helix</keyword>
<feature type="region of interest" description="Disordered" evidence="1">
    <location>
        <begin position="79"/>
        <end position="108"/>
    </location>
</feature>
<keyword evidence="2" id="KW-0812">Transmembrane</keyword>
<evidence type="ECO:0000313" key="4">
    <source>
        <dbReference type="Proteomes" id="UP000192693"/>
    </source>
</evidence>
<sequence>MTANTENLGASRPPKEQRSRKWWSRSVAVLSVLAALGAFGTVSIIQSPEAQAVICVGIGRVIGISDCFVGGYAMHNHMPPPSDYAPLPQDYAPASPPPTTTTTPPPAP</sequence>
<dbReference type="Proteomes" id="UP000192693">
    <property type="component" value="Unassembled WGS sequence"/>
</dbReference>
<feature type="region of interest" description="Disordered" evidence="1">
    <location>
        <begin position="1"/>
        <end position="23"/>
    </location>
</feature>
<protein>
    <submittedName>
        <fullName evidence="3">Uncharacterized protein</fullName>
    </submittedName>
</protein>